<gene>
    <name evidence="2" type="ORF">BG015_004019</name>
</gene>
<feature type="signal peptide" evidence="1">
    <location>
        <begin position="1"/>
        <end position="20"/>
    </location>
</feature>
<dbReference type="EMBL" id="JAAAUQ010001948">
    <property type="protein sequence ID" value="KAF9130305.1"/>
    <property type="molecule type" value="Genomic_DNA"/>
</dbReference>
<keyword evidence="3" id="KW-1185">Reference proteome</keyword>
<organism evidence="2 3">
    <name type="scientific">Linnemannia schmuckeri</name>
    <dbReference type="NCBI Taxonomy" id="64567"/>
    <lineage>
        <taxon>Eukaryota</taxon>
        <taxon>Fungi</taxon>
        <taxon>Fungi incertae sedis</taxon>
        <taxon>Mucoromycota</taxon>
        <taxon>Mortierellomycotina</taxon>
        <taxon>Mortierellomycetes</taxon>
        <taxon>Mortierellales</taxon>
        <taxon>Mortierellaceae</taxon>
        <taxon>Linnemannia</taxon>
    </lineage>
</organism>
<proteinExistence type="predicted"/>
<name>A0A9P5V1A4_9FUNG</name>
<feature type="chain" id="PRO_5040285304" evidence="1">
    <location>
        <begin position="21"/>
        <end position="74"/>
    </location>
</feature>
<evidence type="ECO:0000313" key="3">
    <source>
        <dbReference type="Proteomes" id="UP000748756"/>
    </source>
</evidence>
<feature type="non-terminal residue" evidence="2">
    <location>
        <position position="1"/>
    </location>
</feature>
<evidence type="ECO:0000256" key="1">
    <source>
        <dbReference type="SAM" id="SignalP"/>
    </source>
</evidence>
<keyword evidence="1" id="KW-0732">Signal</keyword>
<protein>
    <submittedName>
        <fullName evidence="2">Uncharacterized protein</fullName>
    </submittedName>
</protein>
<evidence type="ECO:0000313" key="2">
    <source>
        <dbReference type="EMBL" id="KAF9130305.1"/>
    </source>
</evidence>
<accession>A0A9P5V1A4</accession>
<comment type="caution">
    <text evidence="2">The sequence shown here is derived from an EMBL/GenBank/DDBJ whole genome shotgun (WGS) entry which is preliminary data.</text>
</comment>
<reference evidence="2" key="1">
    <citation type="journal article" date="2020" name="Fungal Divers.">
        <title>Resolving the Mortierellaceae phylogeny through synthesis of multi-gene phylogenetics and phylogenomics.</title>
        <authorList>
            <person name="Vandepol N."/>
            <person name="Liber J."/>
            <person name="Desiro A."/>
            <person name="Na H."/>
            <person name="Kennedy M."/>
            <person name="Barry K."/>
            <person name="Grigoriev I.V."/>
            <person name="Miller A.N."/>
            <person name="O'Donnell K."/>
            <person name="Stajich J.E."/>
            <person name="Bonito G."/>
        </authorList>
    </citation>
    <scope>NUCLEOTIDE SEQUENCE</scope>
    <source>
        <strain evidence="2">NRRL 6426</strain>
    </source>
</reference>
<sequence length="74" mass="7838">PPGFWLEMTMLLPTIATAPALPSTTMTSATVTTTMTVTGSSTFIRKSAAASPLRQKLTVMLLLMIVLPTVMNAL</sequence>
<dbReference type="AlphaFoldDB" id="A0A9P5V1A4"/>
<dbReference type="Proteomes" id="UP000748756">
    <property type="component" value="Unassembled WGS sequence"/>
</dbReference>